<accession>A0AA38NXG6</accession>
<protein>
    <submittedName>
        <fullName evidence="1">Uncharacterized protein</fullName>
    </submittedName>
</protein>
<sequence length="231" mass="25838">HRSLAWAMLHNAVVGPVKTDHPYFEAFVKGFLLPCKPIGLDLSQIAAHCHGGIREFVLSLQASHITGDYDALRMEHSDRICAATRTALRDACEIVPDWSGFEFPEIFREFLEGSGLPCPSLMAELQGRFDDVVTLEGASEKGFRMRMFCWAATGSPHILIDGMPIERARLLNHGTISFKTCTRMMHVPASYLLKLLGTSYDSEFEPHDVKDSIFHWLLVQILSSIGSYNVV</sequence>
<feature type="non-terminal residue" evidence="1">
    <location>
        <position position="231"/>
    </location>
</feature>
<organism evidence="1 2">
    <name type="scientific">Lentinula raphanica</name>
    <dbReference type="NCBI Taxonomy" id="153919"/>
    <lineage>
        <taxon>Eukaryota</taxon>
        <taxon>Fungi</taxon>
        <taxon>Dikarya</taxon>
        <taxon>Basidiomycota</taxon>
        <taxon>Agaricomycotina</taxon>
        <taxon>Agaricomycetes</taxon>
        <taxon>Agaricomycetidae</taxon>
        <taxon>Agaricales</taxon>
        <taxon>Marasmiineae</taxon>
        <taxon>Omphalotaceae</taxon>
        <taxon>Lentinula</taxon>
    </lineage>
</organism>
<name>A0AA38NXG6_9AGAR</name>
<dbReference type="EMBL" id="MU806966">
    <property type="protein sequence ID" value="KAJ3832417.1"/>
    <property type="molecule type" value="Genomic_DNA"/>
</dbReference>
<evidence type="ECO:0000313" key="2">
    <source>
        <dbReference type="Proteomes" id="UP001163846"/>
    </source>
</evidence>
<proteinExistence type="predicted"/>
<comment type="caution">
    <text evidence="1">The sequence shown here is derived from an EMBL/GenBank/DDBJ whole genome shotgun (WGS) entry which is preliminary data.</text>
</comment>
<keyword evidence="2" id="KW-1185">Reference proteome</keyword>
<reference evidence="1" key="1">
    <citation type="submission" date="2022-08" db="EMBL/GenBank/DDBJ databases">
        <authorList>
            <consortium name="DOE Joint Genome Institute"/>
            <person name="Min B."/>
            <person name="Riley R."/>
            <person name="Sierra-Patev S."/>
            <person name="Naranjo-Ortiz M."/>
            <person name="Looney B."/>
            <person name="Konkel Z."/>
            <person name="Slot J.C."/>
            <person name="Sakamoto Y."/>
            <person name="Steenwyk J.L."/>
            <person name="Rokas A."/>
            <person name="Carro J."/>
            <person name="Camarero S."/>
            <person name="Ferreira P."/>
            <person name="Molpeceres G."/>
            <person name="Ruiz-Duenas F.J."/>
            <person name="Serrano A."/>
            <person name="Henrissat B."/>
            <person name="Drula E."/>
            <person name="Hughes K.W."/>
            <person name="Mata J.L."/>
            <person name="Ishikawa N.K."/>
            <person name="Vargas-Isla R."/>
            <person name="Ushijima S."/>
            <person name="Smith C.A."/>
            <person name="Ahrendt S."/>
            <person name="Andreopoulos W."/>
            <person name="He G."/>
            <person name="Labutti K."/>
            <person name="Lipzen A."/>
            <person name="Ng V."/>
            <person name="Sandor L."/>
            <person name="Barry K."/>
            <person name="Martinez A.T."/>
            <person name="Xiao Y."/>
            <person name="Gibbons J.G."/>
            <person name="Terashima K."/>
            <person name="Hibbett D.S."/>
            <person name="Grigoriev I.V."/>
        </authorList>
    </citation>
    <scope>NUCLEOTIDE SEQUENCE</scope>
    <source>
        <strain evidence="1">TFB9207</strain>
    </source>
</reference>
<evidence type="ECO:0000313" key="1">
    <source>
        <dbReference type="EMBL" id="KAJ3832417.1"/>
    </source>
</evidence>
<dbReference type="Proteomes" id="UP001163846">
    <property type="component" value="Unassembled WGS sequence"/>
</dbReference>
<gene>
    <name evidence="1" type="ORF">F5878DRAFT_548211</name>
</gene>
<dbReference type="AlphaFoldDB" id="A0AA38NXG6"/>